<evidence type="ECO:0000313" key="2">
    <source>
        <dbReference type="Proteomes" id="UP000198864"/>
    </source>
</evidence>
<protein>
    <submittedName>
        <fullName evidence="1">Uncharacterized protein</fullName>
    </submittedName>
</protein>
<reference evidence="1 2" key="1">
    <citation type="submission" date="2016-06" db="EMBL/GenBank/DDBJ databases">
        <authorList>
            <person name="Kjaerup R.B."/>
            <person name="Dalgaard T.S."/>
            <person name="Juul-Madsen H.R."/>
        </authorList>
    </citation>
    <scope>NUCLEOTIDE SEQUENCE [LARGE SCALE GENOMIC DNA]</scope>
    <source>
        <strain evidence="1 2">DSM 44871</strain>
    </source>
</reference>
<name>A0A1C5A570_9ACTN</name>
<accession>A0A1C5A570</accession>
<proteinExistence type="predicted"/>
<gene>
    <name evidence="1" type="ORF">GA0070561_6305</name>
</gene>
<evidence type="ECO:0000313" key="1">
    <source>
        <dbReference type="EMBL" id="SCF40348.1"/>
    </source>
</evidence>
<dbReference type="RefSeq" id="WP_091407835.1">
    <property type="nucleotide sequence ID" value="NZ_FMCR01000008.1"/>
</dbReference>
<organism evidence="1 2">
    <name type="scientific">Micromonospora saelicesensis</name>
    <dbReference type="NCBI Taxonomy" id="285676"/>
    <lineage>
        <taxon>Bacteria</taxon>
        <taxon>Bacillati</taxon>
        <taxon>Actinomycetota</taxon>
        <taxon>Actinomycetes</taxon>
        <taxon>Micromonosporales</taxon>
        <taxon>Micromonosporaceae</taxon>
        <taxon>Micromonospora</taxon>
    </lineage>
</organism>
<dbReference type="EMBL" id="FMCR01000008">
    <property type="protein sequence ID" value="SCF40348.1"/>
    <property type="molecule type" value="Genomic_DNA"/>
</dbReference>
<dbReference type="Proteomes" id="UP000198864">
    <property type="component" value="Unassembled WGS sequence"/>
</dbReference>
<dbReference type="STRING" id="285676.GA0070561_6305"/>
<dbReference type="AlphaFoldDB" id="A0A1C5A570"/>
<sequence>MTADLASGLRFAAQPVVSVFVPGVPARAPEFAGGGVVPLEVQTYPLERDDPYARVTEYDLVFDELPPLLHRYLAHCLRVACAAGDTVVWLGFEGSFHFDHLLTEAVAPQVYGVCAPGGEPVVAPDLRTLGTPEWRLVVTAHGSLLQGPNPGGR</sequence>